<evidence type="ECO:0000313" key="2">
    <source>
        <dbReference type="Proteomes" id="UP000041770"/>
    </source>
</evidence>
<protein>
    <submittedName>
        <fullName evidence="1">Uncharacterized protein</fullName>
    </submittedName>
</protein>
<accession>A0A655WA41</accession>
<gene>
    <name evidence="1" type="ORF">ERS013200_02011</name>
</gene>
<name>A0A655WA41_VIBCL</name>
<reference evidence="1 2" key="1">
    <citation type="submission" date="2015-07" db="EMBL/GenBank/DDBJ databases">
        <authorList>
            <consortium name="Pathogen Informatics"/>
        </authorList>
    </citation>
    <scope>NUCLEOTIDE SEQUENCE [LARGE SCALE GENOMIC DNA]</scope>
    <source>
        <strain evidence="1 2">A316</strain>
    </source>
</reference>
<dbReference type="Proteomes" id="UP000041770">
    <property type="component" value="Unassembled WGS sequence"/>
</dbReference>
<dbReference type="AlphaFoldDB" id="A0A655WA41"/>
<proteinExistence type="predicted"/>
<organism evidence="1 2">
    <name type="scientific">Vibrio cholerae</name>
    <dbReference type="NCBI Taxonomy" id="666"/>
    <lineage>
        <taxon>Bacteria</taxon>
        <taxon>Pseudomonadati</taxon>
        <taxon>Pseudomonadota</taxon>
        <taxon>Gammaproteobacteria</taxon>
        <taxon>Vibrionales</taxon>
        <taxon>Vibrionaceae</taxon>
        <taxon>Vibrio</taxon>
    </lineage>
</organism>
<sequence>MARSTEGVFTLFYIFEQRLSKRRHDRVFVLLSRLIDLDGDIVGHAQSVFEEMHVEAQIG</sequence>
<dbReference type="EMBL" id="CWQY01000012">
    <property type="protein sequence ID" value="CSC69093.1"/>
    <property type="molecule type" value="Genomic_DNA"/>
</dbReference>
<evidence type="ECO:0000313" key="1">
    <source>
        <dbReference type="EMBL" id="CSC69093.1"/>
    </source>
</evidence>